<feature type="domain" description="HTH deoR-type" evidence="3">
    <location>
        <begin position="1"/>
        <end position="61"/>
    </location>
</feature>
<keyword evidence="2" id="KW-0804">Transcription</keyword>
<name>A0ABN2MNZ9_9ACTN</name>
<dbReference type="InterPro" id="IPR036388">
    <property type="entry name" value="WH-like_DNA-bd_sf"/>
</dbReference>
<dbReference type="PANTHER" id="PTHR34580">
    <property type="match status" value="1"/>
</dbReference>
<dbReference type="Proteomes" id="UP001500218">
    <property type="component" value="Unassembled WGS sequence"/>
</dbReference>
<dbReference type="Gene3D" id="2.160.20.80">
    <property type="entry name" value="E3 ubiquitin-protein ligase SopA"/>
    <property type="match status" value="1"/>
</dbReference>
<dbReference type="Pfam" id="PF25583">
    <property type="entry name" value="WCX"/>
    <property type="match status" value="1"/>
</dbReference>
<dbReference type="SUPFAM" id="SSF46785">
    <property type="entry name" value="Winged helix' DNA-binding domain"/>
    <property type="match status" value="1"/>
</dbReference>
<dbReference type="InterPro" id="IPR013196">
    <property type="entry name" value="HTH_11"/>
</dbReference>
<dbReference type="InterPro" id="IPR001034">
    <property type="entry name" value="DeoR_HTH"/>
</dbReference>
<organism evidence="4 5">
    <name type="scientific">Luedemannella flava</name>
    <dbReference type="NCBI Taxonomy" id="349316"/>
    <lineage>
        <taxon>Bacteria</taxon>
        <taxon>Bacillati</taxon>
        <taxon>Actinomycetota</taxon>
        <taxon>Actinomycetes</taxon>
        <taxon>Micromonosporales</taxon>
        <taxon>Micromonosporaceae</taxon>
        <taxon>Luedemannella</taxon>
    </lineage>
</organism>
<dbReference type="InterPro" id="IPR024775">
    <property type="entry name" value="DinB-like"/>
</dbReference>
<dbReference type="SUPFAM" id="SSF141571">
    <property type="entry name" value="Pentapeptide repeat-like"/>
    <property type="match status" value="1"/>
</dbReference>
<dbReference type="PANTHER" id="PTHR34580:SF1">
    <property type="entry name" value="PROTEIN PAFC"/>
    <property type="match status" value="1"/>
</dbReference>
<dbReference type="SUPFAM" id="SSF109854">
    <property type="entry name" value="DinB/YfiT-like putative metalloenzymes"/>
    <property type="match status" value="1"/>
</dbReference>
<dbReference type="InterPro" id="IPR001646">
    <property type="entry name" value="5peptide_repeat"/>
</dbReference>
<dbReference type="Gene3D" id="1.10.10.10">
    <property type="entry name" value="Winged helix-like DNA-binding domain superfamily/Winged helix DNA-binding domain"/>
    <property type="match status" value="1"/>
</dbReference>
<dbReference type="Pfam" id="PF08279">
    <property type="entry name" value="HTH_11"/>
    <property type="match status" value="1"/>
</dbReference>
<evidence type="ECO:0000313" key="5">
    <source>
        <dbReference type="Proteomes" id="UP001500218"/>
    </source>
</evidence>
<dbReference type="Pfam" id="PF13280">
    <property type="entry name" value="WYL"/>
    <property type="match status" value="1"/>
</dbReference>
<dbReference type="InterPro" id="IPR051534">
    <property type="entry name" value="CBASS_pafABC_assoc_protein"/>
</dbReference>
<dbReference type="Gene3D" id="1.20.120.450">
    <property type="entry name" value="dinb family like domain"/>
    <property type="match status" value="1"/>
</dbReference>
<dbReference type="InterPro" id="IPR036390">
    <property type="entry name" value="WH_DNA-bd_sf"/>
</dbReference>
<dbReference type="InterPro" id="IPR026881">
    <property type="entry name" value="WYL_dom"/>
</dbReference>
<keyword evidence="5" id="KW-1185">Reference proteome</keyword>
<reference evidence="4 5" key="1">
    <citation type="journal article" date="2019" name="Int. J. Syst. Evol. Microbiol.">
        <title>The Global Catalogue of Microorganisms (GCM) 10K type strain sequencing project: providing services to taxonomists for standard genome sequencing and annotation.</title>
        <authorList>
            <consortium name="The Broad Institute Genomics Platform"/>
            <consortium name="The Broad Institute Genome Sequencing Center for Infectious Disease"/>
            <person name="Wu L."/>
            <person name="Ma J."/>
        </authorList>
    </citation>
    <scope>NUCLEOTIDE SEQUENCE [LARGE SCALE GENOMIC DNA]</scope>
    <source>
        <strain evidence="4 5">JCM 13250</strain>
    </source>
</reference>
<dbReference type="Pfam" id="PF12867">
    <property type="entry name" value="DinB_2"/>
    <property type="match status" value="1"/>
</dbReference>
<dbReference type="InterPro" id="IPR057727">
    <property type="entry name" value="WCX_dom"/>
</dbReference>
<dbReference type="Pfam" id="PF00805">
    <property type="entry name" value="Pentapeptide"/>
    <property type="match status" value="1"/>
</dbReference>
<proteinExistence type="predicted"/>
<evidence type="ECO:0000256" key="1">
    <source>
        <dbReference type="ARBA" id="ARBA00023015"/>
    </source>
</evidence>
<protein>
    <recommendedName>
        <fullName evidence="3">HTH deoR-type domain-containing protein</fullName>
    </recommendedName>
</protein>
<comment type="caution">
    <text evidence="4">The sequence shown here is derived from an EMBL/GenBank/DDBJ whole genome shotgun (WGS) entry which is preliminary data.</text>
</comment>
<accession>A0ABN2MNZ9</accession>
<sequence length="578" mass="63526">MAVLLLMQNRGRVTAADLARELEVSVATARRDLEALSAAGVPVYPQPGRGGGWSLVGGARTDLSGLSATEARALFLLLGPATTDSGAARSALRKLVRALPQTFRADAEAAAGATMVDPTRWGDRERDRPALVDRLQDAVVARRRVRLTYGGRTGERTERLVDPWGLVDKDEVWYLVAGTDRGQRTFRVDRIVAAEATDGRFDRPNEFALDEAWRRVVGEVEAKRSTTSATVLIDTRFAPILRDHFGRHCHPDGRTDDGRARLRVSAPTALDIARTLAGWGFLVEVVDPDAVRAELAHIGAELTARHAVNMSVEVRKLRAVAAPEEENLMATFSQSDDLRNAEFRDVNLRGARFVECDLSGVVMRGVDIAGSDIDAPWLSEDGSVLRVNGVDVAPFVDTELNRRFPGRAERRAADPDGLRSAWAALERTWAATLDRAAAMPAGTVDVTVDGEWSFAQTLRHLVLATDMWLGRAIMELEQPFHPLGLMHTGNDAFDMSVFTTHTPTYAEVLEARADRVSMVRDVLARITPEDLAAARRNPHNPEHPQTVRSCLHVILEEEWEHHRFAVRDLDAIEVGPGA</sequence>
<evidence type="ECO:0000256" key="2">
    <source>
        <dbReference type="ARBA" id="ARBA00023163"/>
    </source>
</evidence>
<dbReference type="InterPro" id="IPR034660">
    <property type="entry name" value="DinB/YfiT-like"/>
</dbReference>
<evidence type="ECO:0000259" key="3">
    <source>
        <dbReference type="PROSITE" id="PS51000"/>
    </source>
</evidence>
<dbReference type="EMBL" id="BAAALT010000279">
    <property type="protein sequence ID" value="GAA1833729.1"/>
    <property type="molecule type" value="Genomic_DNA"/>
</dbReference>
<keyword evidence="1" id="KW-0805">Transcription regulation</keyword>
<dbReference type="PROSITE" id="PS52050">
    <property type="entry name" value="WYL"/>
    <property type="match status" value="1"/>
</dbReference>
<gene>
    <name evidence="4" type="ORF">GCM10009682_60190</name>
</gene>
<dbReference type="PROSITE" id="PS51000">
    <property type="entry name" value="HTH_DEOR_2"/>
    <property type="match status" value="1"/>
</dbReference>
<evidence type="ECO:0000313" key="4">
    <source>
        <dbReference type="EMBL" id="GAA1833729.1"/>
    </source>
</evidence>